<name>A0ABS7J4C8_9SPHN</name>
<proteinExistence type="predicted"/>
<dbReference type="EMBL" id="JAIGNO010000001">
    <property type="protein sequence ID" value="MBX7481141.1"/>
    <property type="molecule type" value="Genomic_DNA"/>
</dbReference>
<evidence type="ECO:0000313" key="2">
    <source>
        <dbReference type="Proteomes" id="UP000755104"/>
    </source>
</evidence>
<dbReference type="Proteomes" id="UP000755104">
    <property type="component" value="Unassembled WGS sequence"/>
</dbReference>
<evidence type="ECO:0000313" key="1">
    <source>
        <dbReference type="EMBL" id="MBX7481141.1"/>
    </source>
</evidence>
<accession>A0ABS7J4C8</accession>
<reference evidence="1 2" key="1">
    <citation type="submission" date="2021-08" db="EMBL/GenBank/DDBJ databases">
        <title>Comparative Genomics Analysis of the Genus Qipengyuania Reveals Extensive Genetic Diversity and Metabolic Versatility, Including the Description of Fifteen Novel Species.</title>
        <authorList>
            <person name="Liu Y."/>
        </authorList>
    </citation>
    <scope>NUCLEOTIDE SEQUENCE [LARGE SCALE GENOMIC DNA]</scope>
    <source>
        <strain evidence="1 2">6D47A</strain>
    </source>
</reference>
<evidence type="ECO:0008006" key="3">
    <source>
        <dbReference type="Google" id="ProtNLM"/>
    </source>
</evidence>
<protein>
    <recommendedName>
        <fullName evidence="3">Nucleoside 2-deoxyribosyltransferase</fullName>
    </recommendedName>
</protein>
<sequence length="226" mass="24521">MYATWPCPMPDGHIGEEMVLSFDAKRAKRLLIVGPLFDEANKFRHQIAEIMRKLNSRGIDSFLPDLPGCNESLAPFDKQSLAHWRAGVAAAAANFRATDILAVRSGCWLVPEDGAGWLYAPAKPQQVLRSMLRARILSAKEAGREESSDALMEVARENGIDLAGWSLGPELVCEIEATEFAAPSGYRIVEQADVGGKPLWLRAENDHDPAQADAIVAMIAAEAPGA</sequence>
<gene>
    <name evidence="1" type="ORF">K3174_01250</name>
</gene>
<comment type="caution">
    <text evidence="1">The sequence shown here is derived from an EMBL/GenBank/DDBJ whole genome shotgun (WGS) entry which is preliminary data.</text>
</comment>
<keyword evidence="2" id="KW-1185">Reference proteome</keyword>
<organism evidence="1 2">
    <name type="scientific">Qipengyuania qiaonensis</name>
    <dbReference type="NCBI Taxonomy" id="2867240"/>
    <lineage>
        <taxon>Bacteria</taxon>
        <taxon>Pseudomonadati</taxon>
        <taxon>Pseudomonadota</taxon>
        <taxon>Alphaproteobacteria</taxon>
        <taxon>Sphingomonadales</taxon>
        <taxon>Erythrobacteraceae</taxon>
        <taxon>Qipengyuania</taxon>
    </lineage>
</organism>
<dbReference type="Gene3D" id="3.40.50.1820">
    <property type="entry name" value="alpha/beta hydrolase"/>
    <property type="match status" value="1"/>
</dbReference>
<dbReference type="InterPro" id="IPR029058">
    <property type="entry name" value="AB_hydrolase_fold"/>
</dbReference>